<feature type="domain" description="DUF4190" evidence="3">
    <location>
        <begin position="248"/>
        <end position="314"/>
    </location>
</feature>
<dbReference type="EMBL" id="BAAAZY010000019">
    <property type="protein sequence ID" value="GAA4075641.1"/>
    <property type="molecule type" value="Genomic_DNA"/>
</dbReference>
<keyword evidence="2" id="KW-1133">Transmembrane helix</keyword>
<gene>
    <name evidence="4" type="ORF">GCM10022233_62570</name>
</gene>
<feature type="transmembrane region" description="Helical" evidence="2">
    <location>
        <begin position="299"/>
        <end position="321"/>
    </location>
</feature>
<keyword evidence="2" id="KW-0812">Transmembrane</keyword>
<dbReference type="Pfam" id="PF13828">
    <property type="entry name" value="DUF4190"/>
    <property type="match status" value="1"/>
</dbReference>
<evidence type="ECO:0000256" key="1">
    <source>
        <dbReference type="SAM" id="MobiDB-lite"/>
    </source>
</evidence>
<comment type="caution">
    <text evidence="4">The sequence shown here is derived from an EMBL/GenBank/DDBJ whole genome shotgun (WGS) entry which is preliminary data.</text>
</comment>
<sequence>MSEDAETPQAPEVSGGSAVRGDMSAGGSGASPEGPKVSFGKDDERAPSTSPDEPGVAGPSDAVPGGAQPRPERDPWAPPVEGARADSSATAGPGHTHASNVPPTWPAPPSHDQRTAASGPPMEVPSEPRDAVPPGSPWENPSAGVGPAMAPGGSAANPFAPPGASSPLPPTSPMSSVPHGAPVNPFAPPAGHGPYGAHGGHVPPPPIAPDGPGQVPYGYPGGHGFPPGPGAGGYYGWPGVHAMPSNGMGTAGLVLGIISAVIFCMWPVAIVVGVLAVIFGAIGMGKARRGEATNRGQALAGVICGVAGLVLSLVMVAFVIATA</sequence>
<accession>A0ABP7VX16</accession>
<evidence type="ECO:0000313" key="5">
    <source>
        <dbReference type="Proteomes" id="UP001499984"/>
    </source>
</evidence>
<dbReference type="InterPro" id="IPR025241">
    <property type="entry name" value="DUF4190"/>
</dbReference>
<evidence type="ECO:0000313" key="4">
    <source>
        <dbReference type="EMBL" id="GAA4075641.1"/>
    </source>
</evidence>
<evidence type="ECO:0000259" key="3">
    <source>
        <dbReference type="Pfam" id="PF13828"/>
    </source>
</evidence>
<keyword evidence="5" id="KW-1185">Reference proteome</keyword>
<protein>
    <submittedName>
        <fullName evidence="4">DUF4190 domain-containing protein</fullName>
    </submittedName>
</protein>
<proteinExistence type="predicted"/>
<name>A0ABP7VX16_9ACTN</name>
<keyword evidence="2" id="KW-0472">Membrane</keyword>
<dbReference type="Proteomes" id="UP001499984">
    <property type="component" value="Unassembled WGS sequence"/>
</dbReference>
<organism evidence="4 5">
    <name type="scientific">Streptomyces shaanxiensis</name>
    <dbReference type="NCBI Taxonomy" id="653357"/>
    <lineage>
        <taxon>Bacteria</taxon>
        <taxon>Bacillati</taxon>
        <taxon>Actinomycetota</taxon>
        <taxon>Actinomycetes</taxon>
        <taxon>Kitasatosporales</taxon>
        <taxon>Streptomycetaceae</taxon>
        <taxon>Streptomyces</taxon>
    </lineage>
</organism>
<evidence type="ECO:0000256" key="2">
    <source>
        <dbReference type="SAM" id="Phobius"/>
    </source>
</evidence>
<feature type="region of interest" description="Disordered" evidence="1">
    <location>
        <begin position="1"/>
        <end position="222"/>
    </location>
</feature>
<feature type="transmembrane region" description="Helical" evidence="2">
    <location>
        <begin position="253"/>
        <end position="279"/>
    </location>
</feature>
<reference evidence="5" key="1">
    <citation type="journal article" date="2019" name="Int. J. Syst. Evol. Microbiol.">
        <title>The Global Catalogue of Microorganisms (GCM) 10K type strain sequencing project: providing services to taxonomists for standard genome sequencing and annotation.</title>
        <authorList>
            <consortium name="The Broad Institute Genomics Platform"/>
            <consortium name="The Broad Institute Genome Sequencing Center for Infectious Disease"/>
            <person name="Wu L."/>
            <person name="Ma J."/>
        </authorList>
    </citation>
    <scope>NUCLEOTIDE SEQUENCE [LARGE SCALE GENOMIC DNA]</scope>
    <source>
        <strain evidence="5">JCM 16925</strain>
    </source>
</reference>